<evidence type="ECO:0000313" key="2">
    <source>
        <dbReference type="EMBL" id="GCE24229.1"/>
    </source>
</evidence>
<feature type="transmembrane region" description="Helical" evidence="1">
    <location>
        <begin position="53"/>
        <end position="73"/>
    </location>
</feature>
<evidence type="ECO:0000256" key="1">
    <source>
        <dbReference type="SAM" id="Phobius"/>
    </source>
</evidence>
<dbReference type="EMBL" id="BIFS01000002">
    <property type="protein sequence ID" value="GCE24229.1"/>
    <property type="molecule type" value="Genomic_DNA"/>
</dbReference>
<keyword evidence="3" id="KW-1185">Reference proteome</keyword>
<protein>
    <submittedName>
        <fullName evidence="2">Uncharacterized protein</fullName>
    </submittedName>
</protein>
<proteinExistence type="predicted"/>
<accession>A0A402AYP2</accession>
<sequence>METNPRQAADLLEQIEQASRMATRYSLDNGLVLLVWGMTFLLDMVGFDVSRVLGSVLPGLVFMCVLNVAMITWRVWYSRRLPIQLRRVLTNKIIYLWSFYYVTLIGLGVGAWIFLSGSFPPFWFTLLGILGALPLLVSGWRMRRRAYTTKALKDGSIAA</sequence>
<name>A0A402AYP2_9CHLR</name>
<keyword evidence="1" id="KW-0812">Transmembrane</keyword>
<organism evidence="2 3">
    <name type="scientific">Dictyobacter kobayashii</name>
    <dbReference type="NCBI Taxonomy" id="2014872"/>
    <lineage>
        <taxon>Bacteria</taxon>
        <taxon>Bacillati</taxon>
        <taxon>Chloroflexota</taxon>
        <taxon>Ktedonobacteria</taxon>
        <taxon>Ktedonobacterales</taxon>
        <taxon>Dictyobacteraceae</taxon>
        <taxon>Dictyobacter</taxon>
    </lineage>
</organism>
<keyword evidence="1" id="KW-0472">Membrane</keyword>
<feature type="transmembrane region" description="Helical" evidence="1">
    <location>
        <begin position="94"/>
        <end position="115"/>
    </location>
</feature>
<evidence type="ECO:0000313" key="3">
    <source>
        <dbReference type="Proteomes" id="UP000287188"/>
    </source>
</evidence>
<feature type="transmembrane region" description="Helical" evidence="1">
    <location>
        <begin position="30"/>
        <end position="47"/>
    </location>
</feature>
<dbReference type="AlphaFoldDB" id="A0A402AYP2"/>
<reference evidence="3" key="1">
    <citation type="submission" date="2018-12" db="EMBL/GenBank/DDBJ databases">
        <title>Tengunoibacter tsumagoiensis gen. nov., sp. nov., Dictyobacter kobayashii sp. nov., D. alpinus sp. nov., and D. joshuensis sp. nov. and description of Dictyobacteraceae fam. nov. within the order Ktedonobacterales isolated from Tengu-no-mugimeshi.</title>
        <authorList>
            <person name="Wang C.M."/>
            <person name="Zheng Y."/>
            <person name="Sakai Y."/>
            <person name="Toyoda A."/>
            <person name="Minakuchi Y."/>
            <person name="Abe K."/>
            <person name="Yokota A."/>
            <person name="Yabe S."/>
        </authorList>
    </citation>
    <scope>NUCLEOTIDE SEQUENCE [LARGE SCALE GENOMIC DNA]</scope>
    <source>
        <strain evidence="3">Uno11</strain>
    </source>
</reference>
<comment type="caution">
    <text evidence="2">The sequence shown here is derived from an EMBL/GenBank/DDBJ whole genome shotgun (WGS) entry which is preliminary data.</text>
</comment>
<dbReference type="RefSeq" id="WP_126557481.1">
    <property type="nucleotide sequence ID" value="NZ_BIFS01000002.1"/>
</dbReference>
<dbReference type="Proteomes" id="UP000287188">
    <property type="component" value="Unassembled WGS sequence"/>
</dbReference>
<feature type="transmembrane region" description="Helical" evidence="1">
    <location>
        <begin position="121"/>
        <end position="140"/>
    </location>
</feature>
<keyword evidence="1" id="KW-1133">Transmembrane helix</keyword>
<gene>
    <name evidence="2" type="ORF">KDK_80290</name>
</gene>